<evidence type="ECO:0000313" key="2">
    <source>
        <dbReference type="EMBL" id="EYC13044.1"/>
    </source>
</evidence>
<dbReference type="AlphaFoldDB" id="A0A016UCN1"/>
<dbReference type="Proteomes" id="UP000024635">
    <property type="component" value="Unassembled WGS sequence"/>
</dbReference>
<reference evidence="3" key="1">
    <citation type="journal article" date="2015" name="Nat. Genet.">
        <title>The genome and transcriptome of the zoonotic hookworm Ancylostoma ceylanicum identify infection-specific gene families.</title>
        <authorList>
            <person name="Schwarz E.M."/>
            <person name="Hu Y."/>
            <person name="Antoshechkin I."/>
            <person name="Miller M.M."/>
            <person name="Sternberg P.W."/>
            <person name="Aroian R.V."/>
        </authorList>
    </citation>
    <scope>NUCLEOTIDE SEQUENCE</scope>
    <source>
        <strain evidence="3">HY135</strain>
    </source>
</reference>
<dbReference type="STRING" id="53326.A0A016UCN1"/>
<accession>A0A016UCN1</accession>
<sequence length="71" mass="7887">MLRNHDEQRDGEQANETEHREGGDNDRGDGNNRDVEVGAGMFVFADEGPPSDDEELGDEDRLVCLGYGHIK</sequence>
<evidence type="ECO:0000313" key="3">
    <source>
        <dbReference type="Proteomes" id="UP000024635"/>
    </source>
</evidence>
<organism evidence="2 3">
    <name type="scientific">Ancylostoma ceylanicum</name>
    <dbReference type="NCBI Taxonomy" id="53326"/>
    <lineage>
        <taxon>Eukaryota</taxon>
        <taxon>Metazoa</taxon>
        <taxon>Ecdysozoa</taxon>
        <taxon>Nematoda</taxon>
        <taxon>Chromadorea</taxon>
        <taxon>Rhabditida</taxon>
        <taxon>Rhabditina</taxon>
        <taxon>Rhabditomorpha</taxon>
        <taxon>Strongyloidea</taxon>
        <taxon>Ancylostomatidae</taxon>
        <taxon>Ancylostomatinae</taxon>
        <taxon>Ancylostoma</taxon>
    </lineage>
</organism>
<proteinExistence type="predicted"/>
<dbReference type="OrthoDB" id="10604931at2759"/>
<feature type="region of interest" description="Disordered" evidence="1">
    <location>
        <begin position="1"/>
        <end position="35"/>
    </location>
</feature>
<dbReference type="EMBL" id="JARK01001381">
    <property type="protein sequence ID" value="EYC13044.1"/>
    <property type="molecule type" value="Genomic_DNA"/>
</dbReference>
<protein>
    <submittedName>
        <fullName evidence="2">Uncharacterized protein</fullName>
    </submittedName>
</protein>
<comment type="caution">
    <text evidence="2">The sequence shown here is derived from an EMBL/GenBank/DDBJ whole genome shotgun (WGS) entry which is preliminary data.</text>
</comment>
<name>A0A016UCN1_9BILA</name>
<gene>
    <name evidence="2" type="primary">Acey_s0045.g1233</name>
    <name evidence="2" type="ORF">Y032_0045g1233</name>
</gene>
<keyword evidence="3" id="KW-1185">Reference proteome</keyword>
<evidence type="ECO:0000256" key="1">
    <source>
        <dbReference type="SAM" id="MobiDB-lite"/>
    </source>
</evidence>